<evidence type="ECO:0000256" key="2">
    <source>
        <dbReference type="PROSITE-ProRule" id="PRU01091"/>
    </source>
</evidence>
<dbReference type="Proteomes" id="UP000317812">
    <property type="component" value="Chromosome"/>
</dbReference>
<dbReference type="InterPro" id="IPR036388">
    <property type="entry name" value="WH-like_DNA-bd_sf"/>
</dbReference>
<dbReference type="EMBL" id="CP035382">
    <property type="protein sequence ID" value="QDK18938.1"/>
    <property type="molecule type" value="Genomic_DNA"/>
</dbReference>
<reference evidence="5 6" key="1">
    <citation type="submission" date="2019-01" db="EMBL/GenBank/DDBJ databases">
        <title>Florfenicol resistance in Enterobacteriaceae and whole-genome sequence analysis of florfenicol-resistant Leclercia adecarboxylata strain R25.</title>
        <authorList>
            <person name="Bao Q."/>
            <person name="Ying Y."/>
        </authorList>
    </citation>
    <scope>NUCLEOTIDE SEQUENCE [LARGE SCALE GENOMIC DNA]</scope>
    <source>
        <strain evidence="5 6">R25</strain>
    </source>
</reference>
<evidence type="ECO:0000313" key="5">
    <source>
        <dbReference type="EMBL" id="QDK18938.1"/>
    </source>
</evidence>
<keyword evidence="3" id="KW-0812">Transmembrane</keyword>
<keyword evidence="1 2" id="KW-0238">DNA-binding</keyword>
<feature type="domain" description="OmpR/PhoB-type" evidence="4">
    <location>
        <begin position="4"/>
        <end position="108"/>
    </location>
</feature>
<dbReference type="RefSeq" id="WP_142487935.1">
    <property type="nucleotide sequence ID" value="NZ_CP035382.1"/>
</dbReference>
<dbReference type="GO" id="GO:0006355">
    <property type="term" value="P:regulation of DNA-templated transcription"/>
    <property type="evidence" value="ECO:0007669"/>
    <property type="project" value="InterPro"/>
</dbReference>
<dbReference type="InterPro" id="IPR001867">
    <property type="entry name" value="OmpR/PhoB-type_DNA-bd"/>
</dbReference>
<sequence length="195" mass="22090">MKYNKFIINSEVIFDMNSCEVKSVTIESSENIILNVPTARCLQLLLECQGRVVSREDFLLQVWNARGIVVSQNTFYQNISLLRKSLKKAGLSVEIIITVRRKGFTISTDTKIERLEEELDLPVINSQYSSTNPPSIADNTENKIGFRKNLGAPFNSLLEHVQPSSLKATYIPAWVKMILAALIIVDVMSFIINYF</sequence>
<keyword evidence="3" id="KW-0472">Membrane</keyword>
<dbReference type="AlphaFoldDB" id="A0AAP9AKE3"/>
<dbReference type="Pfam" id="PF00486">
    <property type="entry name" value="Trans_reg_C"/>
    <property type="match status" value="1"/>
</dbReference>
<evidence type="ECO:0000256" key="3">
    <source>
        <dbReference type="SAM" id="Phobius"/>
    </source>
</evidence>
<evidence type="ECO:0000256" key="1">
    <source>
        <dbReference type="ARBA" id="ARBA00023125"/>
    </source>
</evidence>
<proteinExistence type="predicted"/>
<evidence type="ECO:0000259" key="4">
    <source>
        <dbReference type="PROSITE" id="PS51755"/>
    </source>
</evidence>
<evidence type="ECO:0000313" key="6">
    <source>
        <dbReference type="Proteomes" id="UP000317812"/>
    </source>
</evidence>
<dbReference type="SMART" id="SM00862">
    <property type="entry name" value="Trans_reg_C"/>
    <property type="match status" value="1"/>
</dbReference>
<dbReference type="CDD" id="cd00383">
    <property type="entry name" value="trans_reg_C"/>
    <property type="match status" value="1"/>
</dbReference>
<dbReference type="SUPFAM" id="SSF46894">
    <property type="entry name" value="C-terminal effector domain of the bipartite response regulators"/>
    <property type="match status" value="1"/>
</dbReference>
<feature type="transmembrane region" description="Helical" evidence="3">
    <location>
        <begin position="173"/>
        <end position="192"/>
    </location>
</feature>
<protein>
    <submittedName>
        <fullName evidence="5">CadC family transcriptional regulator</fullName>
    </submittedName>
</protein>
<name>A0AAP9AKE3_9ENTR</name>
<dbReference type="Gene3D" id="1.10.10.10">
    <property type="entry name" value="Winged helix-like DNA-binding domain superfamily/Winged helix DNA-binding domain"/>
    <property type="match status" value="1"/>
</dbReference>
<gene>
    <name evidence="5" type="ORF">ES815_11755</name>
</gene>
<organism evidence="5 6">
    <name type="scientific">Leclercia adecarboxylata</name>
    <dbReference type="NCBI Taxonomy" id="83655"/>
    <lineage>
        <taxon>Bacteria</taxon>
        <taxon>Pseudomonadati</taxon>
        <taxon>Pseudomonadota</taxon>
        <taxon>Gammaproteobacteria</taxon>
        <taxon>Enterobacterales</taxon>
        <taxon>Enterobacteriaceae</taxon>
        <taxon>Leclercia</taxon>
    </lineage>
</organism>
<dbReference type="InterPro" id="IPR016032">
    <property type="entry name" value="Sig_transdc_resp-reg_C-effctor"/>
</dbReference>
<dbReference type="GO" id="GO:0000160">
    <property type="term" value="P:phosphorelay signal transduction system"/>
    <property type="evidence" value="ECO:0007669"/>
    <property type="project" value="InterPro"/>
</dbReference>
<keyword evidence="3" id="KW-1133">Transmembrane helix</keyword>
<accession>A0AAP9AKE3</accession>
<dbReference type="PROSITE" id="PS51755">
    <property type="entry name" value="OMPR_PHOB"/>
    <property type="match status" value="1"/>
</dbReference>
<dbReference type="GO" id="GO:0003677">
    <property type="term" value="F:DNA binding"/>
    <property type="evidence" value="ECO:0007669"/>
    <property type="project" value="UniProtKB-UniRule"/>
</dbReference>
<feature type="DNA-binding region" description="OmpR/PhoB-type" evidence="2">
    <location>
        <begin position="4"/>
        <end position="108"/>
    </location>
</feature>